<dbReference type="RefSeq" id="WP_216878981.1">
    <property type="nucleotide sequence ID" value="NZ_JAERQM010000010.1"/>
</dbReference>
<proteinExistence type="predicted"/>
<keyword evidence="4" id="KW-1133">Transmembrane helix</keyword>
<evidence type="ECO:0000256" key="3">
    <source>
        <dbReference type="ARBA" id="ARBA00022692"/>
    </source>
</evidence>
<organism evidence="8 9">
    <name type="scientific">Falsiroseomonas oleicola</name>
    <dbReference type="NCBI Taxonomy" id="2801474"/>
    <lineage>
        <taxon>Bacteria</taxon>
        <taxon>Pseudomonadati</taxon>
        <taxon>Pseudomonadota</taxon>
        <taxon>Alphaproteobacteria</taxon>
        <taxon>Acetobacterales</taxon>
        <taxon>Roseomonadaceae</taxon>
        <taxon>Falsiroseomonas</taxon>
    </lineage>
</organism>
<protein>
    <submittedName>
        <fullName evidence="8">Methyltransferase domain-containing protein</fullName>
    </submittedName>
</protein>
<dbReference type="GO" id="GO:0008168">
    <property type="term" value="F:methyltransferase activity"/>
    <property type="evidence" value="ECO:0007669"/>
    <property type="project" value="UniProtKB-KW"/>
</dbReference>
<keyword evidence="3" id="KW-0812">Transmembrane</keyword>
<keyword evidence="5" id="KW-0472">Membrane</keyword>
<keyword evidence="9" id="KW-1185">Reference proteome</keyword>
<keyword evidence="6" id="KW-0325">Glycoprotein</keyword>
<gene>
    <name evidence="8" type="ORF">JJQ90_24820</name>
</gene>
<dbReference type="GO" id="GO:0032259">
    <property type="term" value="P:methylation"/>
    <property type="evidence" value="ECO:0007669"/>
    <property type="project" value="UniProtKB-KW"/>
</dbReference>
<evidence type="ECO:0000256" key="4">
    <source>
        <dbReference type="ARBA" id="ARBA00022989"/>
    </source>
</evidence>
<evidence type="ECO:0000256" key="2">
    <source>
        <dbReference type="ARBA" id="ARBA00022679"/>
    </source>
</evidence>
<dbReference type="PANTHER" id="PTHR12812:SF0">
    <property type="entry name" value="HEPARAN-SULFATE 6-O-SULFOTRANSFERASE"/>
    <property type="match status" value="1"/>
</dbReference>
<comment type="caution">
    <text evidence="8">The sequence shown here is derived from an EMBL/GenBank/DDBJ whole genome shotgun (WGS) entry which is preliminary data.</text>
</comment>
<evidence type="ECO:0000256" key="5">
    <source>
        <dbReference type="ARBA" id="ARBA00023136"/>
    </source>
</evidence>
<evidence type="ECO:0000313" key="8">
    <source>
        <dbReference type="EMBL" id="MBU8546966.1"/>
    </source>
</evidence>
<keyword evidence="2" id="KW-0808">Transferase</keyword>
<sequence>MNVPLTALHRPGDIPATAPTRRPGWAAGMRLAFLHIPKTAGTAFGAALAQHFAQEDIASTPSMDLAAGGANPMLGQSAPAYRALGIGSHLDHDKLDAISAGLPKGERLFIVTVLREPRARLISQYRHWRRVVDSNMVDLSPEQREAFLAARHMSLDDFLAARIPFSQRHFRNMQARMLCGFSTSELMDDETLLATARVRLAGIDVVGTTDTVDETLARITEAYGWSPPDSVRPLNVAPGEAPVLAPETEALIAELTRVDQVLWEDAQGRAETPPLPRDQRRYFLPDPAMTATLLEGARMRFGMDQALDGQGWHVREGAGETLSRWTGPGRRASIRLRAPQIRRVDLAIRLVSVLDWAMVDGLALTLDGVPPMAPHRVDHNRPQPVLLASFDLPDAGDGRRDLVLEVPFTRSHHDIDPNIDDTRQKGVAIGEIILSAPADTAAGPATLGALFWPGAPWSDATPAQVMDLVPHQGPEAEVPVAERQMALDMPLLRGLLELVQPDHVWAAALKTFLGAVERGTPLALPAPAGRLAVVVTLFEIAARGAPIAALSERFEESVLLLPCAEDFRLRELVASPLLAPFLHIVGCTNGVLVANLSAMRREGGQARVEAFLLTLERIAATTPEKLATLRGEFGPSYPLQQLDATLRGMAAVNAGSASTRDLLATLMLETPPPPPTAATLRERGLAVLGTAGSPVTLVEPALVERLRQLLDQMVAAADPQACWHTTLVAQECAFRITAILAGWQRFNLSGNATGQLALALRPGLPRPPLYPKPAKPFGEYIDFYKSEAVAMASQPHAPDLITRLDLLRGGLDHLTRLNQAAREIEIALRLLGDRFPGEEILWVDAGCSYGVIMNAVVPPANIAGRCAFLGFDFNAPAIEAARIVAGNLGHAHCRYEIGDVAEARSLAQGRRIHLITAFEVLEHCPDPVAVLRDYRAMEPGMLVVGSPLAEAQGIFPAEQHIWAFNARGFAAMAEAAGFAVYGINQRQVGHFVGGHDWVTVAATTGDPKTMGML</sequence>
<evidence type="ECO:0000313" key="9">
    <source>
        <dbReference type="Proteomes" id="UP000689967"/>
    </source>
</evidence>
<accession>A0ABS6HF69</accession>
<keyword evidence="8" id="KW-0489">Methyltransferase</keyword>
<evidence type="ECO:0000256" key="6">
    <source>
        <dbReference type="ARBA" id="ARBA00023180"/>
    </source>
</evidence>
<dbReference type="Pfam" id="PF13489">
    <property type="entry name" value="Methyltransf_23"/>
    <property type="match status" value="1"/>
</dbReference>
<feature type="region of interest" description="Disordered" evidence="7">
    <location>
        <begin position="1"/>
        <end position="21"/>
    </location>
</feature>
<dbReference type="Proteomes" id="UP000689967">
    <property type="component" value="Unassembled WGS sequence"/>
</dbReference>
<reference evidence="8 9" key="1">
    <citation type="submission" date="2021-01" db="EMBL/GenBank/DDBJ databases">
        <title>Roseomonas sp. nov, a bacterium isolated from an oil production mixture in Yumen Oilfield.</title>
        <authorList>
            <person name="Wu D."/>
        </authorList>
    </citation>
    <scope>NUCLEOTIDE SEQUENCE [LARGE SCALE GENOMIC DNA]</scope>
    <source>
        <strain evidence="8 9">ROY-5-3</strain>
    </source>
</reference>
<evidence type="ECO:0000256" key="7">
    <source>
        <dbReference type="SAM" id="MobiDB-lite"/>
    </source>
</evidence>
<dbReference type="PANTHER" id="PTHR12812">
    <property type="entry name" value="HEPARAN SULFATE 6-O-SULFOTRANSFERASE 3"/>
    <property type="match status" value="1"/>
</dbReference>
<dbReference type="EMBL" id="JAERQM010000010">
    <property type="protein sequence ID" value="MBU8546966.1"/>
    <property type="molecule type" value="Genomic_DNA"/>
</dbReference>
<comment type="subcellular location">
    <subcellularLocation>
        <location evidence="1">Membrane</location>
        <topology evidence="1">Single-pass membrane protein</topology>
    </subcellularLocation>
</comment>
<dbReference type="InterPro" id="IPR010635">
    <property type="entry name" value="Heparan_SO4-6-sulfoTrfase"/>
</dbReference>
<evidence type="ECO:0000256" key="1">
    <source>
        <dbReference type="ARBA" id="ARBA00004167"/>
    </source>
</evidence>
<name>A0ABS6HF69_9PROT</name>